<evidence type="ECO:0000256" key="1">
    <source>
        <dbReference type="ARBA" id="ARBA00004651"/>
    </source>
</evidence>
<dbReference type="GO" id="GO:0090563">
    <property type="term" value="F:protein-phosphocysteine-sugar phosphotransferase activity"/>
    <property type="evidence" value="ECO:0007669"/>
    <property type="project" value="TreeGrafter"/>
</dbReference>
<accession>A0A2K8NTZ8</accession>
<evidence type="ECO:0000256" key="5">
    <source>
        <dbReference type="ARBA" id="ARBA00022679"/>
    </source>
</evidence>
<dbReference type="PROSITE" id="PS51098">
    <property type="entry name" value="PTS_EIIB_TYPE_1"/>
    <property type="match status" value="1"/>
</dbReference>
<dbReference type="Proteomes" id="UP000232222">
    <property type="component" value="Chromosome"/>
</dbReference>
<reference evidence="11 12" key="1">
    <citation type="submission" date="2017-11" db="EMBL/GenBank/DDBJ databases">
        <title>Genome sequence of Entomoplasma freundtii BARC 318 (ATCC 51999).</title>
        <authorList>
            <person name="Lo W.-S."/>
            <person name="Gasparich G.E."/>
            <person name="Kuo C.-H."/>
        </authorList>
    </citation>
    <scope>NUCLEOTIDE SEQUENCE [LARGE SCALE GENOMIC DNA]</scope>
    <source>
        <strain evidence="11 12">BARC 318</strain>
    </source>
</reference>
<evidence type="ECO:0000256" key="7">
    <source>
        <dbReference type="ARBA" id="ARBA00022692"/>
    </source>
</evidence>
<protein>
    <submittedName>
        <fullName evidence="11">PTS system, glucose-specific IIBC component</fullName>
    </submittedName>
</protein>
<dbReference type="InterPro" id="IPR018113">
    <property type="entry name" value="PTrfase_EIIB_Cys"/>
</dbReference>
<evidence type="ECO:0000256" key="3">
    <source>
        <dbReference type="ARBA" id="ARBA00022475"/>
    </source>
</evidence>
<evidence type="ECO:0000256" key="8">
    <source>
        <dbReference type="ARBA" id="ARBA00022777"/>
    </source>
</evidence>
<evidence type="ECO:0000256" key="9">
    <source>
        <dbReference type="ARBA" id="ARBA00022989"/>
    </source>
</evidence>
<keyword evidence="10" id="KW-0472">Membrane</keyword>
<dbReference type="NCBIfam" id="TIGR00826">
    <property type="entry name" value="EIIB_glc"/>
    <property type="match status" value="1"/>
</dbReference>
<dbReference type="PANTHER" id="PTHR30009">
    <property type="entry name" value="CYTOCHROME C-TYPE SYNTHESIS PROTEIN AND PTS TRANSMEMBRANE COMPONENT"/>
    <property type="match status" value="1"/>
</dbReference>
<dbReference type="InterPro" id="IPR003352">
    <property type="entry name" value="PTS_EIIC"/>
</dbReference>
<dbReference type="Gene3D" id="3.30.1360.60">
    <property type="entry name" value="Glucose permease domain IIB"/>
    <property type="match status" value="1"/>
</dbReference>
<evidence type="ECO:0000256" key="6">
    <source>
        <dbReference type="ARBA" id="ARBA00022683"/>
    </source>
</evidence>
<keyword evidence="6" id="KW-0598">Phosphotransferase system</keyword>
<dbReference type="InterPro" id="IPR001996">
    <property type="entry name" value="PTS_IIB_1"/>
</dbReference>
<evidence type="ECO:0000256" key="10">
    <source>
        <dbReference type="ARBA" id="ARBA00023136"/>
    </source>
</evidence>
<dbReference type="CDD" id="cd00212">
    <property type="entry name" value="PTS_IIB_glc"/>
    <property type="match status" value="1"/>
</dbReference>
<name>A0A2K8NTZ8_9MOLU</name>
<dbReference type="Pfam" id="PF00367">
    <property type="entry name" value="PTS_EIIB"/>
    <property type="match status" value="1"/>
</dbReference>
<keyword evidence="3" id="KW-1003">Cell membrane</keyword>
<dbReference type="PROSITE" id="PS51103">
    <property type="entry name" value="PTS_EIIC_TYPE_1"/>
    <property type="match status" value="1"/>
</dbReference>
<keyword evidence="4" id="KW-0762">Sugar transport</keyword>
<organism evidence="11 12">
    <name type="scientific">Entomoplasma freundtii</name>
    <dbReference type="NCBI Taxonomy" id="74700"/>
    <lineage>
        <taxon>Bacteria</taxon>
        <taxon>Bacillati</taxon>
        <taxon>Mycoplasmatota</taxon>
        <taxon>Mollicutes</taxon>
        <taxon>Entomoplasmatales</taxon>
        <taxon>Entomoplasmataceae</taxon>
        <taxon>Entomoplasma</taxon>
    </lineage>
</organism>
<evidence type="ECO:0000313" key="11">
    <source>
        <dbReference type="EMBL" id="ATZ16648.1"/>
    </source>
</evidence>
<keyword evidence="8" id="KW-0418">Kinase</keyword>
<dbReference type="InterPro" id="IPR050429">
    <property type="entry name" value="PTS_Glucose_EIICBA"/>
</dbReference>
<dbReference type="SUPFAM" id="SSF55604">
    <property type="entry name" value="Glucose permease domain IIB"/>
    <property type="match status" value="1"/>
</dbReference>
<dbReference type="InterPro" id="IPR013013">
    <property type="entry name" value="PTS_EIIC_1"/>
</dbReference>
<dbReference type="GO" id="GO:0016301">
    <property type="term" value="F:kinase activity"/>
    <property type="evidence" value="ECO:0007669"/>
    <property type="project" value="UniProtKB-KW"/>
</dbReference>
<dbReference type="KEGG" id="efr:EFREU_v1c06280"/>
<evidence type="ECO:0000313" key="12">
    <source>
        <dbReference type="Proteomes" id="UP000232222"/>
    </source>
</evidence>
<evidence type="ECO:0000256" key="2">
    <source>
        <dbReference type="ARBA" id="ARBA00022448"/>
    </source>
</evidence>
<dbReference type="Pfam" id="PF02378">
    <property type="entry name" value="PTS_EIIC"/>
    <property type="match status" value="2"/>
</dbReference>
<keyword evidence="9" id="KW-1133">Transmembrane helix</keyword>
<dbReference type="InterPro" id="IPR036878">
    <property type="entry name" value="Glu_permease_IIB"/>
</dbReference>
<dbReference type="AlphaFoldDB" id="A0A2K8NTZ8"/>
<proteinExistence type="predicted"/>
<keyword evidence="12" id="KW-1185">Reference proteome</keyword>
<comment type="subcellular location">
    <subcellularLocation>
        <location evidence="1">Cell membrane</location>
        <topology evidence="1">Multi-pass membrane protein</topology>
    </subcellularLocation>
</comment>
<keyword evidence="5" id="KW-0808">Transferase</keyword>
<dbReference type="GO" id="GO:0009401">
    <property type="term" value="P:phosphoenolpyruvate-dependent sugar phosphotransferase system"/>
    <property type="evidence" value="ECO:0007669"/>
    <property type="project" value="UniProtKB-KW"/>
</dbReference>
<evidence type="ECO:0000256" key="4">
    <source>
        <dbReference type="ARBA" id="ARBA00022597"/>
    </source>
</evidence>
<keyword evidence="2" id="KW-0813">Transport</keyword>
<dbReference type="GO" id="GO:0005886">
    <property type="term" value="C:plasma membrane"/>
    <property type="evidence" value="ECO:0007669"/>
    <property type="project" value="UniProtKB-SubCell"/>
</dbReference>
<dbReference type="EMBL" id="CP024962">
    <property type="protein sequence ID" value="ATZ16648.1"/>
    <property type="molecule type" value="Genomic_DNA"/>
</dbReference>
<gene>
    <name evidence="11" type="primary">ptsG</name>
    <name evidence="11" type="ORF">EFREU_v1c06280</name>
</gene>
<dbReference type="PANTHER" id="PTHR30009:SF20">
    <property type="entry name" value="PTS SYSTEM GLUCOSE-SPECIFIC EIICB COMPONENT-RELATED"/>
    <property type="match status" value="1"/>
</dbReference>
<dbReference type="GO" id="GO:0008982">
    <property type="term" value="F:protein-N(PI)-phosphohistidine-sugar phosphotransferase activity"/>
    <property type="evidence" value="ECO:0007669"/>
    <property type="project" value="InterPro"/>
</dbReference>
<keyword evidence="7" id="KW-0812">Transmembrane</keyword>
<sequence length="957" mass="104263">MNFHKEKTAKNPLATKHSPSQQGESVGSKIMAVFSKLSKAFLLPIALLPIAGVFLGVGAAITSNAVSGSGVWYFGNVLNKMGDVAFGNLPILFAISTALAFTKDAGVAAITAVVGFLVMNGIQAALLHNQAVGTPNLAAAFVNGEWTYANLLESSSLDVNVSWSYYYLAGLTKGQVVDRALIDSATRVDLNGFKLDAAGKNFFELLWVKNIPNGLITSNIGVSSLNTGVLAAIFVGAISAWAYNKFHKTQLPSAISFFSGTKLVPIITFFLVIPLSFIFIFVWPWIGIGLAKFGTLSGTLPGGLDSLIYEIVERSLVPFGLHHVFYAPLWWTNAGGSISEVLTSVQEKWAVNDALTFGNSVIGGKWDLARWISEYMKAFPNVIVTGETNIDKFRSIVANISKVSDLWEAQGDQTMMYKVIANLNIINFTMLEHLGMNLGRFQSGKFGFMLLGLPLASLAMWLNVPKQNRRSVMGIYLSAAFTCFLTGITEPIEYTFLFLAPWLFYGVHMPLAAISFMLAGFLQTHVSMTVSGGFIDYIVFGLIPFFGSNAMTWLSVFGVLFIALGMSVLYFTGFYFAVRYGKVMVPGREEGKTDGETKLFTKADYKGKNHGPGQGEYVLTSDQDGQAYTSSKNPAEIAKYEKAAKIIDFLGSEDNITNVDACASRLRVDVKDSSKVQKDKIIALGGATGALVKGTNVQVVYGGEQEAIKPRMIEILAIQRSAPKPQVKVAVRAGAMAEVGIGAETNSGVVAITPTENVATIEGMPMKAETSPTMVESVGESFSPTHEHKVPILNPVVMVTKNMLATCPKCSQEFKVDFAEAVSIPNPQKVTKKVTTTKVTKTAKSKTKAKAKNEDLKVYQQIESLQTKYADLIQKNEIQNPQWVENLTKINIEERTTLDGSATILEPRQDLQKYATALRHIAKAKNFELKNNINLRNLTKAEVIRYLDTLTKDLKNL</sequence>